<feature type="domain" description="Nucleoporin Nup133/Nup155-like C-terminal" evidence="8">
    <location>
        <begin position="648"/>
        <end position="1032"/>
    </location>
</feature>
<keyword evidence="5" id="KW-0653">Protein transport</keyword>
<dbReference type="Gene3D" id="1.25.40.700">
    <property type="match status" value="1"/>
</dbReference>
<dbReference type="Gene3D" id="2.130.10.10">
    <property type="entry name" value="YVTN repeat-like/Quinoprotein amine dehydrogenase"/>
    <property type="match status" value="1"/>
</dbReference>
<proteinExistence type="inferred from homology"/>
<keyword evidence="11" id="KW-1185">Reference proteome</keyword>
<evidence type="ECO:0000256" key="3">
    <source>
        <dbReference type="ARBA" id="ARBA00022448"/>
    </source>
</evidence>
<evidence type="ECO:0000256" key="4">
    <source>
        <dbReference type="ARBA" id="ARBA00022816"/>
    </source>
</evidence>
<dbReference type="GO" id="GO:0031080">
    <property type="term" value="C:nuclear pore outer ring"/>
    <property type="evidence" value="ECO:0007669"/>
    <property type="project" value="TreeGrafter"/>
</dbReference>
<evidence type="ECO:0000256" key="1">
    <source>
        <dbReference type="ARBA" id="ARBA00004259"/>
    </source>
</evidence>
<keyword evidence="6" id="KW-0811">Translocation</keyword>
<dbReference type="EMBL" id="OU900095">
    <property type="protein sequence ID" value="CAG9859414.1"/>
    <property type="molecule type" value="Genomic_DNA"/>
</dbReference>
<evidence type="ECO:0000256" key="2">
    <source>
        <dbReference type="ARBA" id="ARBA00005569"/>
    </source>
</evidence>
<keyword evidence="3" id="KW-0813">Transport</keyword>
<dbReference type="PANTHER" id="PTHR13405:SF11">
    <property type="entry name" value="NUCLEAR PORE COMPLEX PROTEIN NUP133"/>
    <property type="match status" value="1"/>
</dbReference>
<evidence type="ECO:0000259" key="9">
    <source>
        <dbReference type="Pfam" id="PF08801"/>
    </source>
</evidence>
<dbReference type="InterPro" id="IPR014908">
    <property type="entry name" value="Nucleoporin_Nup133/Nup155_N"/>
</dbReference>
<evidence type="ECO:0000259" key="8">
    <source>
        <dbReference type="Pfam" id="PF03177"/>
    </source>
</evidence>
<dbReference type="PANTHER" id="PTHR13405">
    <property type="entry name" value="NUCLEAR PORE COMPLEX PROTEIN NUP133"/>
    <property type="match status" value="1"/>
</dbReference>
<dbReference type="AlphaFoldDB" id="A0A9N9TS56"/>
<dbReference type="OrthoDB" id="103454at2759"/>
<evidence type="ECO:0000313" key="11">
    <source>
        <dbReference type="Proteomes" id="UP001153712"/>
    </source>
</evidence>
<evidence type="ECO:0000256" key="7">
    <source>
        <dbReference type="ARBA" id="ARBA00023242"/>
    </source>
</evidence>
<gene>
    <name evidence="10" type="ORF">PHYEVI_LOCUS5788</name>
</gene>
<reference evidence="10" key="1">
    <citation type="submission" date="2022-01" db="EMBL/GenBank/DDBJ databases">
        <authorList>
            <person name="King R."/>
        </authorList>
    </citation>
    <scope>NUCLEOTIDE SEQUENCE</scope>
</reference>
<dbReference type="InterPro" id="IPR007187">
    <property type="entry name" value="Nucleoporin_Nup133/Nup155_C"/>
</dbReference>
<dbReference type="GO" id="GO:0017056">
    <property type="term" value="F:structural constituent of nuclear pore"/>
    <property type="evidence" value="ECO:0007669"/>
    <property type="project" value="InterPro"/>
</dbReference>
<dbReference type="GO" id="GO:0000972">
    <property type="term" value="P:transcription-dependent tethering of RNA polymerase II gene DNA at nuclear periphery"/>
    <property type="evidence" value="ECO:0007669"/>
    <property type="project" value="TreeGrafter"/>
</dbReference>
<dbReference type="InterPro" id="IPR037624">
    <property type="entry name" value="Nup133-like"/>
</dbReference>
<organism evidence="10 11">
    <name type="scientific">Phyllotreta striolata</name>
    <name type="common">Striped flea beetle</name>
    <name type="synonym">Crioceris striolata</name>
    <dbReference type="NCBI Taxonomy" id="444603"/>
    <lineage>
        <taxon>Eukaryota</taxon>
        <taxon>Metazoa</taxon>
        <taxon>Ecdysozoa</taxon>
        <taxon>Arthropoda</taxon>
        <taxon>Hexapoda</taxon>
        <taxon>Insecta</taxon>
        <taxon>Pterygota</taxon>
        <taxon>Neoptera</taxon>
        <taxon>Endopterygota</taxon>
        <taxon>Coleoptera</taxon>
        <taxon>Polyphaga</taxon>
        <taxon>Cucujiformia</taxon>
        <taxon>Chrysomeloidea</taxon>
        <taxon>Chrysomelidae</taxon>
        <taxon>Galerucinae</taxon>
        <taxon>Alticini</taxon>
        <taxon>Phyllotreta</taxon>
    </lineage>
</organism>
<dbReference type="SUPFAM" id="SSF117289">
    <property type="entry name" value="Nucleoporin domain"/>
    <property type="match status" value="1"/>
</dbReference>
<dbReference type="Proteomes" id="UP001153712">
    <property type="component" value="Chromosome 2"/>
</dbReference>
<keyword evidence="4" id="KW-0509">mRNA transport</keyword>
<dbReference type="Pfam" id="PF08801">
    <property type="entry name" value="Nucleoporin_N"/>
    <property type="match status" value="1"/>
</dbReference>
<dbReference type="InterPro" id="IPR015943">
    <property type="entry name" value="WD40/YVTN_repeat-like_dom_sf"/>
</dbReference>
<protein>
    <recommendedName>
        <fullName evidence="12">Nuclear pore complex protein Nup133</fullName>
    </recommendedName>
</protein>
<sequence length="1145" mass="129957">MDKSFQSPITVKSPFSPRSRQSYSAKRVLPASFRKSSRLSVSGKSTQSVQIVLKSTNNYVERFGQSLPVLITEALTFAERNVVISARIADCGYAWVVCGRRLLIWQYKQILNIPGTPQKKHANLNHCFELQLPQSDLAHRAELVSVFIATGSNIPSCIAVSPEGVLRYWPAIVHEGVTVEQSIDLQGQECDSLTNVEGLGCVLATTTCTIVLVQPQLVSGRHGLQCRPLKTPSGWFGGISRRMSSLIFGPISTEQSNETRLVRILSTKDADQNWIIYVLAGHSLQKWMLSNYETDQLMFMVDLTRIVKEKFHSVVWSASNTSETNAWLFDIENIDTWLLDIQSDKDNVIILAAALNNQVSPKVHYAMISFTTQGPTPLIKDFVLLLMSGFYREDNHEALSYRFLICGTSAYLYNARSITVVKPQEEPDVLEFTSSQDVLLGGSICVNTPVFFSRINGLIAVCSNDQISDIPNQSLPVEVSFNETHAANNLSIYTMEPEEIYNAYKDTFSQLKAAFIFHVKNERAASQEILNELFPSDSYASPSINSVLDKEALKMCKTLIDDIPAGDPRWVKGSMPGIGSSSSMQVIHQLEDKQRAMSLLLKFLKEAGLWGKLSGCVVRNTTMATVQVIGEFMEKIIAAIVLKSLPSNVLIENAMEKIVAKMDDDHGASLTNQDIFYRKISNVHAIVQELANRCEETVHSDQNPVQVAQCVHDTNDILLAVLNEVVQYRNQNCNNFQPSEATKSLELEYLPWTIASGEDGVLDALLQQHIMTYNYGLKLVNLGQLRNSLLDQFVALTDLLLDGRKSHIESVKKSTRENILYRQYCTDRHKFIQPLVNEKEYERAMLLAEKYLDFETLLIICEATNNQSRLDEYMDRFIDEGFSEYVYNWFIKENKQGKLIDMYRKTNKTKNLQKLSNFLSARPSMCWMQQVFDRKFSLAALTLYNFAQVEKESLTRQKTVLSLSKLSKLAGITTSDTENFVENVNSRLDLINYQEELPDYVLQQFGYETVRPRVIEPHDLISLHVCEEYSDATELEFKKALDILNFVDDEDLKEKLHLKIWRKAILRDSWNFTNLDSPLEVLNMTLFFKIVDLLLDIGVSPQILLPPMNVLLEDPELQELQDNPNFLFLIKTAYEYVNRSQSMDE</sequence>
<evidence type="ECO:0000313" key="10">
    <source>
        <dbReference type="EMBL" id="CAG9859414.1"/>
    </source>
</evidence>
<name>A0A9N9TS56_PHYSR</name>
<comment type="similarity">
    <text evidence="2">Belongs to the nucleoporin Nup133 family.</text>
</comment>
<accession>A0A9N9TS56</accession>
<evidence type="ECO:0000256" key="6">
    <source>
        <dbReference type="ARBA" id="ARBA00023010"/>
    </source>
</evidence>
<feature type="domain" description="Nucleoporin Nup133/Nup155-like N-terminal" evidence="9">
    <location>
        <begin position="66"/>
        <end position="418"/>
    </location>
</feature>
<comment type="subcellular location">
    <subcellularLocation>
        <location evidence="1">Nucleus envelope</location>
    </subcellularLocation>
</comment>
<evidence type="ECO:0000256" key="5">
    <source>
        <dbReference type="ARBA" id="ARBA00022927"/>
    </source>
</evidence>
<dbReference type="Gene3D" id="1.20.58.1380">
    <property type="match status" value="1"/>
</dbReference>
<dbReference type="Pfam" id="PF03177">
    <property type="entry name" value="Nucleoporin_C"/>
    <property type="match status" value="1"/>
</dbReference>
<dbReference type="GO" id="GO:0006606">
    <property type="term" value="P:protein import into nucleus"/>
    <property type="evidence" value="ECO:0007669"/>
    <property type="project" value="TreeGrafter"/>
</dbReference>
<dbReference type="GO" id="GO:0016973">
    <property type="term" value="P:poly(A)+ mRNA export from nucleus"/>
    <property type="evidence" value="ECO:0007669"/>
    <property type="project" value="TreeGrafter"/>
</dbReference>
<keyword evidence="7" id="KW-0539">Nucleus</keyword>
<evidence type="ECO:0008006" key="12">
    <source>
        <dbReference type="Google" id="ProtNLM"/>
    </source>
</evidence>